<gene>
    <name evidence="1" type="ORF">DCW74_02030</name>
</gene>
<protein>
    <submittedName>
        <fullName evidence="1">Uncharacterized protein</fullName>
    </submittedName>
</protein>
<name>A0A350NZM8_9ALTE</name>
<dbReference type="EMBL" id="DNAN01000070">
    <property type="protein sequence ID" value="HAW74495.1"/>
    <property type="molecule type" value="Genomic_DNA"/>
</dbReference>
<proteinExistence type="predicted"/>
<dbReference type="AlphaFoldDB" id="A0A350NZM8"/>
<comment type="caution">
    <text evidence="1">The sequence shown here is derived from an EMBL/GenBank/DDBJ whole genome shotgun (WGS) entry which is preliminary data.</text>
</comment>
<dbReference type="Proteomes" id="UP000263517">
    <property type="component" value="Unassembled WGS sequence"/>
</dbReference>
<evidence type="ECO:0000313" key="2">
    <source>
        <dbReference type="Proteomes" id="UP000263517"/>
    </source>
</evidence>
<accession>A0A350NZM8</accession>
<evidence type="ECO:0000313" key="1">
    <source>
        <dbReference type="EMBL" id="HAW74495.1"/>
    </source>
</evidence>
<sequence>MSYTFSDATRISASHALPDVEVFQVSQMEAHYNRDNEDHANEFIITEEGWYFWFCLPGCLPDSVPHGPFESEEEALQSAIHV</sequence>
<organism evidence="1 2">
    <name type="scientific">Alteromonas australica</name>
    <dbReference type="NCBI Taxonomy" id="589873"/>
    <lineage>
        <taxon>Bacteria</taxon>
        <taxon>Pseudomonadati</taxon>
        <taxon>Pseudomonadota</taxon>
        <taxon>Gammaproteobacteria</taxon>
        <taxon>Alteromonadales</taxon>
        <taxon>Alteromonadaceae</taxon>
        <taxon>Alteromonas/Salinimonas group</taxon>
        <taxon>Alteromonas</taxon>
    </lineage>
</organism>
<reference evidence="1 2" key="1">
    <citation type="journal article" date="2018" name="Nat. Biotechnol.">
        <title>A standardized bacterial taxonomy based on genome phylogeny substantially revises the tree of life.</title>
        <authorList>
            <person name="Parks D.H."/>
            <person name="Chuvochina M."/>
            <person name="Waite D.W."/>
            <person name="Rinke C."/>
            <person name="Skarshewski A."/>
            <person name="Chaumeil P.A."/>
            <person name="Hugenholtz P."/>
        </authorList>
    </citation>
    <scope>NUCLEOTIDE SEQUENCE [LARGE SCALE GENOMIC DNA]</scope>
    <source>
        <strain evidence="1">UBA11978</strain>
    </source>
</reference>